<dbReference type="SUPFAM" id="SSF140990">
    <property type="entry name" value="FtsH protease domain-like"/>
    <property type="match status" value="1"/>
</dbReference>
<accession>A0A5C5XMX4</accession>
<dbReference type="EMBL" id="SJPG01000001">
    <property type="protein sequence ID" value="TWT64300.1"/>
    <property type="molecule type" value="Genomic_DNA"/>
</dbReference>
<dbReference type="GO" id="GO:0006508">
    <property type="term" value="P:proteolysis"/>
    <property type="evidence" value="ECO:0007669"/>
    <property type="project" value="UniProtKB-KW"/>
</dbReference>
<dbReference type="AlphaFoldDB" id="A0A5C5XMX4"/>
<dbReference type="GO" id="GO:0005524">
    <property type="term" value="F:ATP binding"/>
    <property type="evidence" value="ECO:0007669"/>
    <property type="project" value="InterPro"/>
</dbReference>
<organism evidence="1 2">
    <name type="scientific">Rubinisphaera italica</name>
    <dbReference type="NCBI Taxonomy" id="2527969"/>
    <lineage>
        <taxon>Bacteria</taxon>
        <taxon>Pseudomonadati</taxon>
        <taxon>Planctomycetota</taxon>
        <taxon>Planctomycetia</taxon>
        <taxon>Planctomycetales</taxon>
        <taxon>Planctomycetaceae</taxon>
        <taxon>Rubinisphaera</taxon>
    </lineage>
</organism>
<proteinExistence type="predicted"/>
<keyword evidence="2" id="KW-1185">Reference proteome</keyword>
<dbReference type="GO" id="GO:0004222">
    <property type="term" value="F:metalloendopeptidase activity"/>
    <property type="evidence" value="ECO:0007669"/>
    <property type="project" value="InterPro"/>
</dbReference>
<name>A0A5C5XMX4_9PLAN</name>
<dbReference type="Proteomes" id="UP000316095">
    <property type="component" value="Unassembled WGS sequence"/>
</dbReference>
<sequence length="158" mass="18273">MLELTAYHEAGHAMMAVYLGALVESITIDPDWDDGPERYGDVTIVWSNTQLTKEDLGDRVRIALAGPVVEMIYRQEPFHPALVAEWAQDWQDAWRWAEPLEKQPKRRLAYLENMAIELYRFFDEDNAWAATAAIVDHLLAHETLEGEEISDIMSEWLR</sequence>
<evidence type="ECO:0000313" key="1">
    <source>
        <dbReference type="EMBL" id="TWT64300.1"/>
    </source>
</evidence>
<keyword evidence="1" id="KW-0645">Protease</keyword>
<dbReference type="GO" id="GO:0004176">
    <property type="term" value="F:ATP-dependent peptidase activity"/>
    <property type="evidence" value="ECO:0007669"/>
    <property type="project" value="InterPro"/>
</dbReference>
<dbReference type="Gene3D" id="1.20.58.760">
    <property type="entry name" value="Peptidase M41"/>
    <property type="match status" value="1"/>
</dbReference>
<dbReference type="RefSeq" id="WP_146506023.1">
    <property type="nucleotide sequence ID" value="NZ_SJPG01000001.1"/>
</dbReference>
<gene>
    <name evidence="1" type="primary">ftsH_3</name>
    <name evidence="1" type="ORF">Pan54_50620</name>
</gene>
<comment type="caution">
    <text evidence="1">The sequence shown here is derived from an EMBL/GenBank/DDBJ whole genome shotgun (WGS) entry which is preliminary data.</text>
</comment>
<keyword evidence="1" id="KW-0378">Hydrolase</keyword>
<reference evidence="1 2" key="1">
    <citation type="submission" date="2019-02" db="EMBL/GenBank/DDBJ databases">
        <title>Deep-cultivation of Planctomycetes and their phenomic and genomic characterization uncovers novel biology.</title>
        <authorList>
            <person name="Wiegand S."/>
            <person name="Jogler M."/>
            <person name="Boedeker C."/>
            <person name="Pinto D."/>
            <person name="Vollmers J."/>
            <person name="Rivas-Marin E."/>
            <person name="Kohn T."/>
            <person name="Peeters S.H."/>
            <person name="Heuer A."/>
            <person name="Rast P."/>
            <person name="Oberbeckmann S."/>
            <person name="Bunk B."/>
            <person name="Jeske O."/>
            <person name="Meyerdierks A."/>
            <person name="Storesund J.E."/>
            <person name="Kallscheuer N."/>
            <person name="Luecker S."/>
            <person name="Lage O.M."/>
            <person name="Pohl T."/>
            <person name="Merkel B.J."/>
            <person name="Hornburger P."/>
            <person name="Mueller R.-W."/>
            <person name="Bruemmer F."/>
            <person name="Labrenz M."/>
            <person name="Spormann A.M."/>
            <person name="Op Den Camp H."/>
            <person name="Overmann J."/>
            <person name="Amann R."/>
            <person name="Jetten M.S.M."/>
            <person name="Mascher T."/>
            <person name="Medema M.H."/>
            <person name="Devos D.P."/>
            <person name="Kaster A.-K."/>
            <person name="Ovreas L."/>
            <person name="Rohde M."/>
            <person name="Galperin M.Y."/>
            <person name="Jogler C."/>
        </authorList>
    </citation>
    <scope>NUCLEOTIDE SEQUENCE [LARGE SCALE GENOMIC DNA]</scope>
    <source>
        <strain evidence="1 2">Pan54</strain>
    </source>
</reference>
<keyword evidence="1" id="KW-0482">Metalloprotease</keyword>
<dbReference type="InterPro" id="IPR037219">
    <property type="entry name" value="Peptidase_M41-like"/>
</dbReference>
<protein>
    <submittedName>
        <fullName evidence="1">ATP-dependent zinc metalloprotease FtsH</fullName>
    </submittedName>
</protein>
<dbReference type="OrthoDB" id="263464at2"/>
<evidence type="ECO:0000313" key="2">
    <source>
        <dbReference type="Proteomes" id="UP000316095"/>
    </source>
</evidence>